<keyword evidence="1" id="KW-0472">Membrane</keyword>
<keyword evidence="5" id="KW-1185">Reference proteome</keyword>
<dbReference type="Pfam" id="PF12146">
    <property type="entry name" value="Hydrolase_4"/>
    <property type="match status" value="1"/>
</dbReference>
<comment type="caution">
    <text evidence="4">The sequence shown here is derived from an EMBL/GenBank/DDBJ whole genome shotgun (WGS) entry which is preliminary data.</text>
</comment>
<dbReference type="GO" id="GO:0016787">
    <property type="term" value="F:hydrolase activity"/>
    <property type="evidence" value="ECO:0007669"/>
    <property type="project" value="UniProtKB-KW"/>
</dbReference>
<dbReference type="RefSeq" id="WP_172187420.1">
    <property type="nucleotide sequence ID" value="NZ_CAWPPK010000248.1"/>
</dbReference>
<keyword evidence="1" id="KW-0812">Transmembrane</keyword>
<dbReference type="PANTHER" id="PTHR12277">
    <property type="entry name" value="ALPHA/BETA HYDROLASE DOMAIN-CONTAINING PROTEIN"/>
    <property type="match status" value="1"/>
</dbReference>
<protein>
    <submittedName>
        <fullName evidence="4">Multifunctional-autoprocessing repeats-in-toxin</fullName>
        <ecNumber evidence="4">3.4.22.-</ecNumber>
    </submittedName>
</protein>
<keyword evidence="4" id="KW-0378">Hydrolase</keyword>
<gene>
    <name evidence="4" type="primary">rtxA_2</name>
    <name evidence="4" type="ORF">E5S67_02406</name>
</gene>
<feature type="transmembrane region" description="Helical" evidence="1">
    <location>
        <begin position="21"/>
        <end position="40"/>
    </location>
</feature>
<dbReference type="PANTHER" id="PTHR12277:SF81">
    <property type="entry name" value="PROTEIN ABHD13"/>
    <property type="match status" value="1"/>
</dbReference>
<keyword evidence="1" id="KW-1133">Transmembrane helix</keyword>
<dbReference type="InterPro" id="IPR022742">
    <property type="entry name" value="Hydrolase_4"/>
</dbReference>
<dbReference type="InterPro" id="IPR029058">
    <property type="entry name" value="AB_hydrolase_fold"/>
</dbReference>
<sequence length="280" mass="31557">MTKWNRKNIKRLLFGEFSVKRLMKSIIFIYAFLCFYAFFFSERLIFQHPPSSQSDSMEVIKVSSANGVKISAIHFPNPQAKYTILYSHGNAEDLGGILWVLREIRDSGFAVFAYDYQGYGTSQGNPSEYNTYRDIDAAYNYLTQQLRVPAKQIILYGRSVGGGPAIDLASRQKVGGLVVENSFVSAFRVLTRIPILPFDKFVNIDKIGKVRSPVLVIHGKADDVVHFWHGEQLFAAAKQPKLNFWVDGAGHNDLMDVAGDRYAATLQKFAKLVDESSRPI</sequence>
<evidence type="ECO:0000313" key="4">
    <source>
        <dbReference type="EMBL" id="NQE34678.1"/>
    </source>
</evidence>
<dbReference type="InterPro" id="IPR001375">
    <property type="entry name" value="Peptidase_S9_cat"/>
</dbReference>
<evidence type="ECO:0000259" key="3">
    <source>
        <dbReference type="Pfam" id="PF12146"/>
    </source>
</evidence>
<feature type="domain" description="Peptidase S9 prolyl oligopeptidase catalytic" evidence="2">
    <location>
        <begin position="205"/>
        <end position="241"/>
    </location>
</feature>
<dbReference type="EC" id="3.4.22.-" evidence="4"/>
<evidence type="ECO:0000313" key="5">
    <source>
        <dbReference type="Proteomes" id="UP000702425"/>
    </source>
</evidence>
<evidence type="ECO:0000259" key="2">
    <source>
        <dbReference type="Pfam" id="PF00326"/>
    </source>
</evidence>
<name>A0ABX2CYG3_9CYAN</name>
<reference evidence="4 5" key="1">
    <citation type="journal article" date="2020" name="Sci. Rep.">
        <title>A novel cyanobacterial geosmin producer, revising GeoA distribution and dispersion patterns in Bacteria.</title>
        <authorList>
            <person name="Churro C."/>
            <person name="Semedo-Aguiar A.P."/>
            <person name="Silva A.D."/>
            <person name="Pereira-Leal J.B."/>
            <person name="Leite R.B."/>
        </authorList>
    </citation>
    <scope>NUCLEOTIDE SEQUENCE [LARGE SCALE GENOMIC DNA]</scope>
    <source>
        <strain evidence="4 5">IPMA8</strain>
    </source>
</reference>
<dbReference type="Proteomes" id="UP000702425">
    <property type="component" value="Unassembled WGS sequence"/>
</dbReference>
<evidence type="ECO:0000256" key="1">
    <source>
        <dbReference type="SAM" id="Phobius"/>
    </source>
</evidence>
<accession>A0ABX2CYG3</accession>
<dbReference type="Pfam" id="PF00326">
    <property type="entry name" value="Peptidase_S9"/>
    <property type="match status" value="1"/>
</dbReference>
<dbReference type="EMBL" id="SRRZ01000036">
    <property type="protein sequence ID" value="NQE34678.1"/>
    <property type="molecule type" value="Genomic_DNA"/>
</dbReference>
<dbReference type="SUPFAM" id="SSF53474">
    <property type="entry name" value="alpha/beta-Hydrolases"/>
    <property type="match status" value="1"/>
</dbReference>
<feature type="domain" description="Serine aminopeptidase S33" evidence="3">
    <location>
        <begin position="79"/>
        <end position="180"/>
    </location>
</feature>
<dbReference type="Gene3D" id="3.40.50.1820">
    <property type="entry name" value="alpha/beta hydrolase"/>
    <property type="match status" value="2"/>
</dbReference>
<proteinExistence type="predicted"/>
<organism evidence="4 5">
    <name type="scientific">Microcoleus asticus IPMA8</name>
    <dbReference type="NCBI Taxonomy" id="2563858"/>
    <lineage>
        <taxon>Bacteria</taxon>
        <taxon>Bacillati</taxon>
        <taxon>Cyanobacteriota</taxon>
        <taxon>Cyanophyceae</taxon>
        <taxon>Oscillatoriophycideae</taxon>
        <taxon>Oscillatoriales</taxon>
        <taxon>Microcoleaceae</taxon>
        <taxon>Microcoleus</taxon>
        <taxon>Microcoleus asticus</taxon>
    </lineage>
</organism>